<keyword evidence="3" id="KW-1185">Reference proteome</keyword>
<feature type="compositionally biased region" description="Acidic residues" evidence="1">
    <location>
        <begin position="59"/>
        <end position="80"/>
    </location>
</feature>
<feature type="region of interest" description="Disordered" evidence="1">
    <location>
        <begin position="51"/>
        <end position="96"/>
    </location>
</feature>
<evidence type="ECO:0000256" key="1">
    <source>
        <dbReference type="SAM" id="MobiDB-lite"/>
    </source>
</evidence>
<evidence type="ECO:0000313" key="3">
    <source>
        <dbReference type="Proteomes" id="UP001148786"/>
    </source>
</evidence>
<dbReference type="EMBL" id="JANKHO010000657">
    <property type="protein sequence ID" value="KAJ3507462.1"/>
    <property type="molecule type" value="Genomic_DNA"/>
</dbReference>
<feature type="region of interest" description="Disordered" evidence="1">
    <location>
        <begin position="1"/>
        <end position="21"/>
    </location>
</feature>
<accession>A0A9W8MW59</accession>
<dbReference type="Proteomes" id="UP001148786">
    <property type="component" value="Unassembled WGS sequence"/>
</dbReference>
<organism evidence="2 3">
    <name type="scientific">Agrocybe chaxingu</name>
    <dbReference type="NCBI Taxonomy" id="84603"/>
    <lineage>
        <taxon>Eukaryota</taxon>
        <taxon>Fungi</taxon>
        <taxon>Dikarya</taxon>
        <taxon>Basidiomycota</taxon>
        <taxon>Agaricomycotina</taxon>
        <taxon>Agaricomycetes</taxon>
        <taxon>Agaricomycetidae</taxon>
        <taxon>Agaricales</taxon>
        <taxon>Agaricineae</taxon>
        <taxon>Strophariaceae</taxon>
        <taxon>Agrocybe</taxon>
    </lineage>
</organism>
<comment type="caution">
    <text evidence="2">The sequence shown here is derived from an EMBL/GenBank/DDBJ whole genome shotgun (WGS) entry which is preliminary data.</text>
</comment>
<reference evidence="2" key="1">
    <citation type="submission" date="2022-07" db="EMBL/GenBank/DDBJ databases">
        <title>Genome Sequence of Agrocybe chaxingu.</title>
        <authorList>
            <person name="Buettner E."/>
        </authorList>
    </citation>
    <scope>NUCLEOTIDE SEQUENCE</scope>
    <source>
        <strain evidence="2">MP-N11</strain>
    </source>
</reference>
<proteinExistence type="predicted"/>
<protein>
    <submittedName>
        <fullName evidence="2">Uncharacterized protein</fullName>
    </submittedName>
</protein>
<dbReference type="AlphaFoldDB" id="A0A9W8MW59"/>
<sequence>MLTSFPSFTDAPPFYEPGAPRPTVPILLAQTELHAARAHVKLFAQEELGPIPRVQYPHDEDDLELDPDLTEEDDGTEDSDLIPKPPGEAGRPGRGGYALKEVLGWDERQYQAFAKYMTRLVNEHLDSSKCYSSQSLQTLTLVRQLAVDRYPALQNYVEAWPVTDALRLKLKYTSSRSRQQDLQAAAQIGKRITRQTAK</sequence>
<evidence type="ECO:0000313" key="2">
    <source>
        <dbReference type="EMBL" id="KAJ3507462.1"/>
    </source>
</evidence>
<name>A0A9W8MW59_9AGAR</name>
<gene>
    <name evidence="2" type="ORF">NLJ89_g6293</name>
</gene>
<dbReference type="OrthoDB" id="2686745at2759"/>